<organism evidence="4">
    <name type="scientific">Hexamita inflata</name>
    <dbReference type="NCBI Taxonomy" id="28002"/>
    <lineage>
        <taxon>Eukaryota</taxon>
        <taxon>Metamonada</taxon>
        <taxon>Diplomonadida</taxon>
        <taxon>Hexamitidae</taxon>
        <taxon>Hexamitinae</taxon>
        <taxon>Hexamita</taxon>
    </lineage>
</organism>
<sequence length="80" mass="9697">MSKQVRNWSDEECALFSDLLLQLGKDFKAISEYLQNRSYNQVRSRYYNLAAKIERTRQKKRVVQNDQAIDFEFCDFYPFE</sequence>
<name>A0AA86NMH0_9EUKA</name>
<dbReference type="InterPro" id="IPR009057">
    <property type="entry name" value="Homeodomain-like_sf"/>
</dbReference>
<dbReference type="Proteomes" id="UP001642409">
    <property type="component" value="Unassembled WGS sequence"/>
</dbReference>
<proteinExistence type="predicted"/>
<dbReference type="EMBL" id="CAXDID020000428">
    <property type="protein sequence ID" value="CAL6090530.1"/>
    <property type="molecule type" value="Genomic_DNA"/>
</dbReference>
<protein>
    <submittedName>
        <fullName evidence="4">SANT/Myb domain</fullName>
    </submittedName>
    <submittedName>
        <fullName evidence="5">SANT/Myb_domain</fullName>
    </submittedName>
</protein>
<evidence type="ECO:0000313" key="6">
    <source>
        <dbReference type="Proteomes" id="UP001642409"/>
    </source>
</evidence>
<evidence type="ECO:0000259" key="3">
    <source>
        <dbReference type="PROSITE" id="PS51294"/>
    </source>
</evidence>
<dbReference type="PROSITE" id="PS51294">
    <property type="entry name" value="HTH_MYB"/>
    <property type="match status" value="1"/>
</dbReference>
<evidence type="ECO:0000313" key="5">
    <source>
        <dbReference type="EMBL" id="CAL6090530.1"/>
    </source>
</evidence>
<dbReference type="PROSITE" id="PS50090">
    <property type="entry name" value="MYB_LIKE"/>
    <property type="match status" value="1"/>
</dbReference>
<dbReference type="CDD" id="cd00167">
    <property type="entry name" value="SANT"/>
    <property type="match status" value="1"/>
</dbReference>
<dbReference type="Gene3D" id="1.10.10.60">
    <property type="entry name" value="Homeodomain-like"/>
    <property type="match status" value="1"/>
</dbReference>
<dbReference type="InterPro" id="IPR017930">
    <property type="entry name" value="Myb_dom"/>
</dbReference>
<keyword evidence="6" id="KW-1185">Reference proteome</keyword>
<evidence type="ECO:0000313" key="4">
    <source>
        <dbReference type="EMBL" id="CAI9922112.1"/>
    </source>
</evidence>
<dbReference type="PROSITE" id="PS51293">
    <property type="entry name" value="SANT"/>
    <property type="match status" value="1"/>
</dbReference>
<dbReference type="Pfam" id="PF00249">
    <property type="entry name" value="Myb_DNA-binding"/>
    <property type="match status" value="1"/>
</dbReference>
<accession>A0AA86NMH0</accession>
<feature type="domain" description="SANT" evidence="2">
    <location>
        <begin position="3"/>
        <end position="54"/>
    </location>
</feature>
<dbReference type="SUPFAM" id="SSF46689">
    <property type="entry name" value="Homeodomain-like"/>
    <property type="match status" value="1"/>
</dbReference>
<reference evidence="5 6" key="2">
    <citation type="submission" date="2024-07" db="EMBL/GenBank/DDBJ databases">
        <authorList>
            <person name="Akdeniz Z."/>
        </authorList>
    </citation>
    <scope>NUCLEOTIDE SEQUENCE [LARGE SCALE GENOMIC DNA]</scope>
</reference>
<gene>
    <name evidence="5" type="ORF">HINF_LOCUS65354</name>
    <name evidence="4" type="ORF">HINF_LOCUS9757</name>
</gene>
<reference evidence="4" key="1">
    <citation type="submission" date="2023-06" db="EMBL/GenBank/DDBJ databases">
        <authorList>
            <person name="Kurt Z."/>
        </authorList>
    </citation>
    <scope>NUCLEOTIDE SEQUENCE</scope>
</reference>
<dbReference type="SMART" id="SM00717">
    <property type="entry name" value="SANT"/>
    <property type="match status" value="1"/>
</dbReference>
<feature type="domain" description="Myb-like" evidence="1">
    <location>
        <begin position="1"/>
        <end position="50"/>
    </location>
</feature>
<dbReference type="EMBL" id="CATOUU010000245">
    <property type="protein sequence ID" value="CAI9922112.1"/>
    <property type="molecule type" value="Genomic_DNA"/>
</dbReference>
<dbReference type="InterPro" id="IPR001005">
    <property type="entry name" value="SANT/Myb"/>
</dbReference>
<evidence type="ECO:0000259" key="1">
    <source>
        <dbReference type="PROSITE" id="PS50090"/>
    </source>
</evidence>
<evidence type="ECO:0000259" key="2">
    <source>
        <dbReference type="PROSITE" id="PS51293"/>
    </source>
</evidence>
<dbReference type="InterPro" id="IPR017884">
    <property type="entry name" value="SANT_dom"/>
</dbReference>
<dbReference type="AlphaFoldDB" id="A0AA86NMH0"/>
<comment type="caution">
    <text evidence="4">The sequence shown here is derived from an EMBL/GenBank/DDBJ whole genome shotgun (WGS) entry which is preliminary data.</text>
</comment>
<feature type="domain" description="HTH myb-type" evidence="3">
    <location>
        <begin position="1"/>
        <end position="54"/>
    </location>
</feature>